<dbReference type="EMBL" id="PISD01000017">
    <property type="protein sequence ID" value="PKG29282.1"/>
    <property type="molecule type" value="Genomic_DNA"/>
</dbReference>
<organism evidence="1 2">
    <name type="scientific">Cytobacillus horneckiae</name>
    <dbReference type="NCBI Taxonomy" id="549687"/>
    <lineage>
        <taxon>Bacteria</taxon>
        <taxon>Bacillati</taxon>
        <taxon>Bacillota</taxon>
        <taxon>Bacilli</taxon>
        <taxon>Bacillales</taxon>
        <taxon>Bacillaceae</taxon>
        <taxon>Cytobacillus</taxon>
    </lineage>
</organism>
<comment type="caution">
    <text evidence="1">The sequence shown here is derived from an EMBL/GenBank/DDBJ whole genome shotgun (WGS) entry which is preliminary data.</text>
</comment>
<keyword evidence="2" id="KW-1185">Reference proteome</keyword>
<protein>
    <submittedName>
        <fullName evidence="1">Uncharacterized protein</fullName>
    </submittedName>
</protein>
<sequence length="427" mass="49792">MPKRRTHEEIERAVYDVLGTEYSLLSQYVNYNTKLKILHKTCNHIYEVLPGGILVNKTKCPKCFGKIQKTPEEFQEQVTQLVGQEYTLLKPYVNSKTKVSLRHNKCGNEYKVAPNHFLNGTRCPQCFGKHKKTTAQFKEEVKSLVGDEYEVLGEYQTARKKIKMKHVICGNEYEVVPDSFLRGTRCGKCFGHNLMTTEEFKRKVYDLVGEEFTVVGEYQKAGAKVKILHNVCGTTLNIRADAFLYNGSRCQSCAGNFTKSHSQFEEEVSNLVGDEYIIQSKYEAAKQSVKMKHTACGHTYWVTPDNFLRGRRCRYCTNMSSNERAIYDYLTEQHIDFEVEYVFEDLKKEAPLRFDFKVNINKQEFFLIEYDGIHHFNGFHQPASEIQKRDKLKDDYCREKGIYLLRIPYWEFPLESIENILKTYGLI</sequence>
<dbReference type="Gene3D" id="3.40.960.10">
    <property type="entry name" value="VSR Endonuclease"/>
    <property type="match status" value="1"/>
</dbReference>
<name>A0A2N0ZIE2_9BACI</name>
<dbReference type="RefSeq" id="WP_101226283.1">
    <property type="nucleotide sequence ID" value="NZ_JARSFA010000063.1"/>
</dbReference>
<dbReference type="Proteomes" id="UP000233343">
    <property type="component" value="Unassembled WGS sequence"/>
</dbReference>
<reference evidence="1 2" key="1">
    <citation type="journal article" date="2010" name="Int. J. Syst. Evol. Microbiol.">
        <title>Bacillus horneckiae sp. nov., isolated from a spacecraft-assembly clean room.</title>
        <authorList>
            <person name="Vaishampayan P."/>
            <person name="Probst A."/>
            <person name="Krishnamurthi S."/>
            <person name="Ghosh S."/>
            <person name="Osman S."/>
            <person name="McDowall A."/>
            <person name="Ruckmani A."/>
            <person name="Mayilraj S."/>
            <person name="Venkateswaran K."/>
        </authorList>
    </citation>
    <scope>NUCLEOTIDE SEQUENCE [LARGE SCALE GENOMIC DNA]</scope>
    <source>
        <strain evidence="2">1PO1SC</strain>
    </source>
</reference>
<dbReference type="AlphaFoldDB" id="A0A2N0ZIE2"/>
<accession>A0A2N0ZIE2</accession>
<evidence type="ECO:0000313" key="1">
    <source>
        <dbReference type="EMBL" id="PKG29282.1"/>
    </source>
</evidence>
<proteinExistence type="predicted"/>
<gene>
    <name evidence="1" type="ORF">CWS20_09305</name>
</gene>
<evidence type="ECO:0000313" key="2">
    <source>
        <dbReference type="Proteomes" id="UP000233343"/>
    </source>
</evidence>